<gene>
    <name evidence="1" type="ORF">PV327_005190</name>
</gene>
<reference evidence="1" key="2">
    <citation type="submission" date="2023-03" db="EMBL/GenBank/DDBJ databases">
        <authorList>
            <person name="Inwood S.N."/>
            <person name="Skelly J.G."/>
            <person name="Guhlin J."/>
            <person name="Harrop T.W.R."/>
            <person name="Goldson S.G."/>
            <person name="Dearden P.K."/>
        </authorList>
    </citation>
    <scope>NUCLEOTIDE SEQUENCE</scope>
    <source>
        <strain evidence="1">Lincoln</strain>
        <tissue evidence="1">Whole body</tissue>
    </source>
</reference>
<name>A0AA39KZB2_MICHY</name>
<dbReference type="InterPro" id="IPR043502">
    <property type="entry name" value="DNA/RNA_pol_sf"/>
</dbReference>
<protein>
    <submittedName>
        <fullName evidence="1">Uncharacterized protein</fullName>
    </submittedName>
</protein>
<reference evidence="1" key="1">
    <citation type="journal article" date="2023" name="bioRxiv">
        <title>Scaffold-level genome assemblies of two parasitoid biocontrol wasps reveal the parthenogenesis mechanism and an associated novel virus.</title>
        <authorList>
            <person name="Inwood S."/>
            <person name="Skelly J."/>
            <person name="Guhlin J."/>
            <person name="Harrop T."/>
            <person name="Goldson S."/>
            <person name="Dearden P."/>
        </authorList>
    </citation>
    <scope>NUCLEOTIDE SEQUENCE</scope>
    <source>
        <strain evidence="1">Lincoln</strain>
        <tissue evidence="1">Whole body</tissue>
    </source>
</reference>
<dbReference type="SUPFAM" id="SSF56672">
    <property type="entry name" value="DNA/RNA polymerases"/>
    <property type="match status" value="1"/>
</dbReference>
<dbReference type="GO" id="GO:0071897">
    <property type="term" value="P:DNA biosynthetic process"/>
    <property type="evidence" value="ECO:0007669"/>
    <property type="project" value="UniProtKB-ARBA"/>
</dbReference>
<evidence type="ECO:0000313" key="1">
    <source>
        <dbReference type="EMBL" id="KAK0179438.1"/>
    </source>
</evidence>
<proteinExistence type="predicted"/>
<dbReference type="Proteomes" id="UP001168972">
    <property type="component" value="Unassembled WGS sequence"/>
</dbReference>
<comment type="caution">
    <text evidence="1">The sequence shown here is derived from an EMBL/GenBank/DDBJ whole genome shotgun (WGS) entry which is preliminary data.</text>
</comment>
<sequence>MTQDDEETMIRQRDVVAALSNHGLLINWQRRTFFQNEIDYLYCTISKNYVRPSEADQASAYPSNRYQIKYSEKHAQIATPLTYLTPFRIYGKEKESVFTMLVVRQRWLPPNTPVTNSNSQLSIIGTEVQQQSSA</sequence>
<accession>A0AA39KZB2</accession>
<dbReference type="EMBL" id="JAQQBR010000003">
    <property type="protein sequence ID" value="KAK0179438.1"/>
    <property type="molecule type" value="Genomic_DNA"/>
</dbReference>
<dbReference type="AlphaFoldDB" id="A0AA39KZB2"/>
<evidence type="ECO:0000313" key="2">
    <source>
        <dbReference type="Proteomes" id="UP001168972"/>
    </source>
</evidence>
<organism evidence="1 2">
    <name type="scientific">Microctonus hyperodae</name>
    <name type="common">Parasitoid wasp</name>
    <dbReference type="NCBI Taxonomy" id="165561"/>
    <lineage>
        <taxon>Eukaryota</taxon>
        <taxon>Metazoa</taxon>
        <taxon>Ecdysozoa</taxon>
        <taxon>Arthropoda</taxon>
        <taxon>Hexapoda</taxon>
        <taxon>Insecta</taxon>
        <taxon>Pterygota</taxon>
        <taxon>Neoptera</taxon>
        <taxon>Endopterygota</taxon>
        <taxon>Hymenoptera</taxon>
        <taxon>Apocrita</taxon>
        <taxon>Ichneumonoidea</taxon>
        <taxon>Braconidae</taxon>
        <taxon>Euphorinae</taxon>
        <taxon>Microctonus</taxon>
    </lineage>
</organism>
<keyword evidence="2" id="KW-1185">Reference proteome</keyword>